<dbReference type="GO" id="GO:0001510">
    <property type="term" value="P:RNA methylation"/>
    <property type="evidence" value="ECO:0007669"/>
    <property type="project" value="InterPro"/>
</dbReference>
<evidence type="ECO:0000256" key="11">
    <source>
        <dbReference type="ARBA" id="ARBA00035025"/>
    </source>
</evidence>
<comment type="catalytic activity">
    <reaction evidence="12">
        <text>small RNA 3'-end nucleotide + S-adenosyl-L-methionine = small RNA 3'-end 2'-O-methylnucleotide + S-adenosyl-L-homocysteine + H(+)</text>
        <dbReference type="Rhea" id="RHEA:37887"/>
        <dbReference type="Rhea" id="RHEA-COMP:10415"/>
        <dbReference type="Rhea" id="RHEA-COMP:10416"/>
        <dbReference type="ChEBI" id="CHEBI:15378"/>
        <dbReference type="ChEBI" id="CHEBI:57856"/>
        <dbReference type="ChEBI" id="CHEBI:59789"/>
        <dbReference type="ChEBI" id="CHEBI:74896"/>
        <dbReference type="ChEBI" id="CHEBI:74898"/>
        <dbReference type="EC" id="2.1.1.386"/>
    </reaction>
</comment>
<reference evidence="14 15" key="1">
    <citation type="submission" date="2019-01" db="EMBL/GenBank/DDBJ databases">
        <title>Genome sequencing of the rare red list fungi Fomitopsis rosea.</title>
        <authorList>
            <person name="Buettner E."/>
            <person name="Kellner H."/>
        </authorList>
    </citation>
    <scope>NUCLEOTIDE SEQUENCE [LARGE SCALE GENOMIC DNA]</scope>
    <source>
        <strain evidence="14 15">DSM 105464</strain>
    </source>
</reference>
<feature type="compositionally biased region" description="Basic and acidic residues" evidence="13">
    <location>
        <begin position="456"/>
        <end position="465"/>
    </location>
</feature>
<dbReference type="EC" id="2.1.1.386" evidence="11"/>
<dbReference type="GO" id="GO:0046872">
    <property type="term" value="F:metal ion binding"/>
    <property type="evidence" value="ECO:0007669"/>
    <property type="project" value="UniProtKB-KW"/>
</dbReference>
<dbReference type="PANTHER" id="PTHR21404">
    <property type="entry name" value="HEN1"/>
    <property type="match status" value="1"/>
</dbReference>
<dbReference type="SUPFAM" id="SSF53335">
    <property type="entry name" value="S-adenosyl-L-methionine-dependent methyltransferases"/>
    <property type="match status" value="1"/>
</dbReference>
<keyword evidence="9" id="KW-0694">RNA-binding</keyword>
<name>A0A4Y9Z100_9APHY</name>
<evidence type="ECO:0000256" key="12">
    <source>
        <dbReference type="ARBA" id="ARBA00048418"/>
    </source>
</evidence>
<feature type="compositionally biased region" description="Low complexity" evidence="13">
    <location>
        <begin position="496"/>
        <end position="507"/>
    </location>
</feature>
<evidence type="ECO:0000256" key="10">
    <source>
        <dbReference type="ARBA" id="ARBA00023158"/>
    </source>
</evidence>
<dbReference type="GO" id="GO:0005634">
    <property type="term" value="C:nucleus"/>
    <property type="evidence" value="ECO:0007669"/>
    <property type="project" value="TreeGrafter"/>
</dbReference>
<dbReference type="GO" id="GO:0003723">
    <property type="term" value="F:RNA binding"/>
    <property type="evidence" value="ECO:0007669"/>
    <property type="project" value="UniProtKB-KW"/>
</dbReference>
<feature type="compositionally biased region" description="Gly residues" evidence="13">
    <location>
        <begin position="486"/>
        <end position="495"/>
    </location>
</feature>
<dbReference type="GO" id="GO:0090486">
    <property type="term" value="F:small RNA 2'-O-methyltransferase activity"/>
    <property type="evidence" value="ECO:0007669"/>
    <property type="project" value="UniProtKB-EC"/>
</dbReference>
<dbReference type="InterPro" id="IPR029063">
    <property type="entry name" value="SAM-dependent_MTases_sf"/>
</dbReference>
<dbReference type="GO" id="GO:0005737">
    <property type="term" value="C:cytoplasm"/>
    <property type="evidence" value="ECO:0007669"/>
    <property type="project" value="TreeGrafter"/>
</dbReference>
<proteinExistence type="inferred from homology"/>
<gene>
    <name evidence="14" type="ORF">EVJ58_g1456</name>
</gene>
<evidence type="ECO:0000256" key="1">
    <source>
        <dbReference type="ARBA" id="ARBA00001946"/>
    </source>
</evidence>
<keyword evidence="5" id="KW-0808">Transferase</keyword>
<accession>A0A4Y9Z100</accession>
<keyword evidence="8" id="KW-0460">Magnesium</keyword>
<evidence type="ECO:0000256" key="9">
    <source>
        <dbReference type="ARBA" id="ARBA00022884"/>
    </source>
</evidence>
<feature type="region of interest" description="Disordered" evidence="13">
    <location>
        <begin position="417"/>
        <end position="507"/>
    </location>
</feature>
<dbReference type="Proteomes" id="UP000298390">
    <property type="component" value="Unassembled WGS sequence"/>
</dbReference>
<comment type="caution">
    <text evidence="14">The sequence shown here is derived from an EMBL/GenBank/DDBJ whole genome shotgun (WGS) entry which is preliminary data.</text>
</comment>
<dbReference type="AlphaFoldDB" id="A0A4Y9Z100"/>
<dbReference type="GO" id="GO:0030422">
    <property type="term" value="P:siRNA processing"/>
    <property type="evidence" value="ECO:0007669"/>
    <property type="project" value="TreeGrafter"/>
</dbReference>
<evidence type="ECO:0000256" key="2">
    <source>
        <dbReference type="ARBA" id="ARBA00009026"/>
    </source>
</evidence>
<dbReference type="PANTHER" id="PTHR21404:SF3">
    <property type="entry name" value="SMALL RNA 2'-O-METHYLTRANSFERASE"/>
    <property type="match status" value="1"/>
</dbReference>
<evidence type="ECO:0000256" key="6">
    <source>
        <dbReference type="ARBA" id="ARBA00022691"/>
    </source>
</evidence>
<keyword evidence="10" id="KW-0943">RNA-mediated gene silencing</keyword>
<sequence>MTISAAYQEDADGYSMYFAEKGLGRQVQHYLHMVASPYLIHPVDQILDVGCGEGSLISCACNPAPWLPPPLPSILETFATTRAESSATASSINDHGTLTEASSHLLPEPVREDFLHPTKVIGLDISAADLEYAAEDSAPSDSRTRWEPLEVQIWEGGLEVVNPAFVGIECIVATEVIEHLPEDVLPQFAPVLLGAYQPRFFLITTPSYTFNARFTAPDAPRTARSGYPDPTKRTSRIFRHHDHKFEWTPQEFAEWCATVADEWDYDVEVGGVGRAAEKDEWGRDDALGYASQVAAFTRRDGEGRAEERQSRFRRMREVQACAENQHTLLVTHQHLAHEKARQPLPPHETGEIIKRTMIGTRQSPIQLGDLWWEESVAAACGGWTELMVAAIAQHADLRLKASEHIPVTEWSAELTEGLPEDESQQMGEVSPYLSASSDESEEPITPLEDDDQPPEDVPHYEHKLIDPWPHSNSENVWDAQSEGRDWSGGGSGWGGSWTTTDSDAATW</sequence>
<feature type="compositionally biased region" description="Acidic residues" evidence="13">
    <location>
        <begin position="438"/>
        <end position="454"/>
    </location>
</feature>
<evidence type="ECO:0000256" key="4">
    <source>
        <dbReference type="ARBA" id="ARBA00022603"/>
    </source>
</evidence>
<keyword evidence="4" id="KW-0489">Methyltransferase</keyword>
<evidence type="ECO:0000256" key="7">
    <source>
        <dbReference type="ARBA" id="ARBA00022723"/>
    </source>
</evidence>
<evidence type="ECO:0000256" key="3">
    <source>
        <dbReference type="ARBA" id="ARBA00021330"/>
    </source>
</evidence>
<evidence type="ECO:0000256" key="5">
    <source>
        <dbReference type="ARBA" id="ARBA00022679"/>
    </source>
</evidence>
<protein>
    <recommendedName>
        <fullName evidence="3">Small RNA 2'-O-methyltransferase</fullName>
        <ecNumber evidence="11">2.1.1.386</ecNumber>
    </recommendedName>
</protein>
<keyword evidence="7" id="KW-0479">Metal-binding</keyword>
<evidence type="ECO:0000313" key="14">
    <source>
        <dbReference type="EMBL" id="TFY67697.1"/>
    </source>
</evidence>
<evidence type="ECO:0000256" key="13">
    <source>
        <dbReference type="SAM" id="MobiDB-lite"/>
    </source>
</evidence>
<dbReference type="InterPro" id="IPR026610">
    <property type="entry name" value="Hen1"/>
</dbReference>
<comment type="cofactor">
    <cofactor evidence="1">
        <name>Mg(2+)</name>
        <dbReference type="ChEBI" id="CHEBI:18420"/>
    </cofactor>
</comment>
<comment type="similarity">
    <text evidence="2">Belongs to the methyltransferase superfamily. HEN1 family.</text>
</comment>
<keyword evidence="6" id="KW-0949">S-adenosyl-L-methionine</keyword>
<organism evidence="14 15">
    <name type="scientific">Rhodofomes roseus</name>
    <dbReference type="NCBI Taxonomy" id="34475"/>
    <lineage>
        <taxon>Eukaryota</taxon>
        <taxon>Fungi</taxon>
        <taxon>Dikarya</taxon>
        <taxon>Basidiomycota</taxon>
        <taxon>Agaricomycotina</taxon>
        <taxon>Agaricomycetes</taxon>
        <taxon>Polyporales</taxon>
        <taxon>Rhodofomes</taxon>
    </lineage>
</organism>
<evidence type="ECO:0000313" key="15">
    <source>
        <dbReference type="Proteomes" id="UP000298390"/>
    </source>
</evidence>
<dbReference type="Gene3D" id="3.40.50.150">
    <property type="entry name" value="Vaccinia Virus protein VP39"/>
    <property type="match status" value="1"/>
</dbReference>
<evidence type="ECO:0000256" key="8">
    <source>
        <dbReference type="ARBA" id="ARBA00022842"/>
    </source>
</evidence>
<dbReference type="EMBL" id="SEKV01000047">
    <property type="protein sequence ID" value="TFY67697.1"/>
    <property type="molecule type" value="Genomic_DNA"/>
</dbReference>